<proteinExistence type="predicted"/>
<name>A0A292Q3D7_9PEZI</name>
<feature type="compositionally biased region" description="Basic and acidic residues" evidence="1">
    <location>
        <begin position="1"/>
        <end position="11"/>
    </location>
</feature>
<reference evidence="3" key="1">
    <citation type="submission" date="2015-10" db="EMBL/GenBank/DDBJ databases">
        <authorList>
            <person name="Regsiter A."/>
            <person name="william w."/>
        </authorList>
    </citation>
    <scope>NUCLEOTIDE SEQUENCE</scope>
    <source>
        <strain evidence="3">Montdore</strain>
    </source>
</reference>
<keyword evidence="2" id="KW-0472">Membrane</keyword>
<evidence type="ECO:0000313" key="3">
    <source>
        <dbReference type="EMBL" id="CUS13571.1"/>
    </source>
</evidence>
<feature type="compositionally biased region" description="Basic and acidic residues" evidence="1">
    <location>
        <begin position="658"/>
        <end position="677"/>
    </location>
</feature>
<feature type="region of interest" description="Disordered" evidence="1">
    <location>
        <begin position="1"/>
        <end position="30"/>
    </location>
</feature>
<feature type="transmembrane region" description="Helical" evidence="2">
    <location>
        <begin position="336"/>
        <end position="361"/>
    </location>
</feature>
<feature type="region of interest" description="Disordered" evidence="1">
    <location>
        <begin position="366"/>
        <end position="390"/>
    </location>
</feature>
<evidence type="ECO:0000256" key="2">
    <source>
        <dbReference type="SAM" id="Phobius"/>
    </source>
</evidence>
<feature type="region of interest" description="Disordered" evidence="1">
    <location>
        <begin position="224"/>
        <end position="256"/>
    </location>
</feature>
<keyword evidence="4" id="KW-1185">Reference proteome</keyword>
<dbReference type="Proteomes" id="UP001412239">
    <property type="component" value="Unassembled WGS sequence"/>
</dbReference>
<feature type="compositionally biased region" description="Pro residues" evidence="1">
    <location>
        <begin position="682"/>
        <end position="692"/>
    </location>
</feature>
<keyword evidence="2" id="KW-1133">Transmembrane helix</keyword>
<dbReference type="EMBL" id="LN890970">
    <property type="protein sequence ID" value="CUS13571.1"/>
    <property type="molecule type" value="Genomic_DNA"/>
</dbReference>
<dbReference type="AlphaFoldDB" id="A0A292Q3D7"/>
<feature type="region of interest" description="Disordered" evidence="1">
    <location>
        <begin position="625"/>
        <end position="734"/>
    </location>
</feature>
<organism evidence="3 4">
    <name type="scientific">Tuber aestivum</name>
    <name type="common">summer truffle</name>
    <dbReference type="NCBI Taxonomy" id="59557"/>
    <lineage>
        <taxon>Eukaryota</taxon>
        <taxon>Fungi</taxon>
        <taxon>Dikarya</taxon>
        <taxon>Ascomycota</taxon>
        <taxon>Pezizomycotina</taxon>
        <taxon>Pezizomycetes</taxon>
        <taxon>Pezizales</taxon>
        <taxon>Tuberaceae</taxon>
        <taxon>Tuber</taxon>
    </lineage>
</organism>
<evidence type="ECO:0000313" key="4">
    <source>
        <dbReference type="Proteomes" id="UP001412239"/>
    </source>
</evidence>
<feature type="region of interest" description="Disordered" evidence="1">
    <location>
        <begin position="94"/>
        <end position="122"/>
    </location>
</feature>
<sequence length="883" mass="95204">MENRLPLRDTPRLFPLVPSDTDYDEDSRYSRSEGSVTFVADNIQPIQENVFATPPSSPRPSNVFATPVHSRCPSPVDLNRGDLGESTLAPSTYSIRRDSSFSSRRSRSPFRAVSGGYPPQHRVSSSLAPSIISNSSGHATGSGLYRSNTVATNTTNSTNSSTLYSIPSQLSQLSSPPSPLPSIAPVRPRFDYGGHQQSIYPLSVHSNSDISEPDPFGDGFEIPVGDGFAPHHQIQPPSIASTEPPPYSMYPDQLPSKPEERGIVADFRSNSDSGFSMGEDAEGHRDTRMVIPPLVVGADAGQVVGANGRGSRHPDDRSGAAKEWKEKRWLGIKARIVVLGLGIGLLVLLAVGLGVGLGMGLRKSSSTSVTVADMPPSSEETGPPISDPDNTFPDIKTGMAVLRPLMLSEISSNCPLQLQDRSSPMFFELGSTLLWSCQNSLDKPLVWRFDHFPPESSGVKMSSFPSHPEFLMGAEYGEGSWGGYMLSSLEGIIRFDDDWDVVVKDDNGQEEHSAEPGWRDGAQNPLFWHVPLAYYNSSTNNKRLNLRSNNSTPVGKFANYRFGILYDKTVVLKQNSIDQTLSLLKNTRGPPKFANGTALGEGDIVWKCVWEKTLLDVEISINQPSLARHPTGFGGDSGPPSHRGGDASLGDGQGGGRGDGRGDSRGSRDGFSDERGKTLSGSPPPPGGPPPQNSFNVGNGGQIEPPVTALAIPTPTGLNDSAGTDGAYEFSDIPTTGKIKRGETTLPYPLKITIEETRPSPKRLRRVMGMDLTDADPRGSGKPGDVKCTQMVVTRLGGLKQFMDANGEGCRRDGSGIPYLESVHVGGHRDPRRKYVGAPMKWLRGRGLLALANVFFTRSITRLVDPTPDQSTELPMEISCIMI</sequence>
<keyword evidence="2" id="KW-0812">Transmembrane</keyword>
<evidence type="ECO:0000256" key="1">
    <source>
        <dbReference type="SAM" id="MobiDB-lite"/>
    </source>
</evidence>
<gene>
    <name evidence="3" type="ORF">GSTUAT00002280001</name>
</gene>
<protein>
    <submittedName>
        <fullName evidence="3">Uncharacterized protein</fullName>
    </submittedName>
</protein>
<accession>A0A292Q3D7</accession>